<sequence length="124" mass="13973">MDNAPTHQKQVNSPSPITQSPIWKLTPGNSSSKMSNLYDSYELQAVSKQINRAIRGSKSPLSPYSYYINLTPYCSRRSSRPTTKRICYPQSESRTLNPKMNSKGNGGLFSRLWKRIKSGLTNSI</sequence>
<gene>
    <name evidence="2" type="ORF">DCAR_0624745</name>
</gene>
<reference evidence="2" key="1">
    <citation type="journal article" date="2016" name="Nat. Genet.">
        <title>A high-quality carrot genome assembly provides new insights into carotenoid accumulation and asterid genome evolution.</title>
        <authorList>
            <person name="Iorizzo M."/>
            <person name="Ellison S."/>
            <person name="Senalik D."/>
            <person name="Zeng P."/>
            <person name="Satapoomin P."/>
            <person name="Huang J."/>
            <person name="Bowman M."/>
            <person name="Iovene M."/>
            <person name="Sanseverino W."/>
            <person name="Cavagnaro P."/>
            <person name="Yildiz M."/>
            <person name="Macko-Podgorni A."/>
            <person name="Moranska E."/>
            <person name="Grzebelus E."/>
            <person name="Grzebelus D."/>
            <person name="Ashrafi H."/>
            <person name="Zheng Z."/>
            <person name="Cheng S."/>
            <person name="Spooner D."/>
            <person name="Van Deynze A."/>
            <person name="Simon P."/>
        </authorList>
    </citation>
    <scope>NUCLEOTIDE SEQUENCE</scope>
    <source>
        <tissue evidence="2">Leaf</tissue>
    </source>
</reference>
<organism evidence="2 3">
    <name type="scientific">Daucus carota subsp. sativus</name>
    <name type="common">Carrot</name>
    <dbReference type="NCBI Taxonomy" id="79200"/>
    <lineage>
        <taxon>Eukaryota</taxon>
        <taxon>Viridiplantae</taxon>
        <taxon>Streptophyta</taxon>
        <taxon>Embryophyta</taxon>
        <taxon>Tracheophyta</taxon>
        <taxon>Spermatophyta</taxon>
        <taxon>Magnoliopsida</taxon>
        <taxon>eudicotyledons</taxon>
        <taxon>Gunneridae</taxon>
        <taxon>Pentapetalae</taxon>
        <taxon>asterids</taxon>
        <taxon>campanulids</taxon>
        <taxon>Apiales</taxon>
        <taxon>Apiaceae</taxon>
        <taxon>Apioideae</taxon>
        <taxon>Scandiceae</taxon>
        <taxon>Daucinae</taxon>
        <taxon>Daucus</taxon>
        <taxon>Daucus sect. Daucus</taxon>
    </lineage>
</organism>
<protein>
    <submittedName>
        <fullName evidence="2">Uncharacterized protein</fullName>
    </submittedName>
</protein>
<dbReference type="EMBL" id="CP093348">
    <property type="protein sequence ID" value="WOH05329.1"/>
    <property type="molecule type" value="Genomic_DNA"/>
</dbReference>
<dbReference type="Proteomes" id="UP000077755">
    <property type="component" value="Chromosome 6"/>
</dbReference>
<accession>A0AAF1B3K0</accession>
<proteinExistence type="predicted"/>
<dbReference type="AlphaFoldDB" id="A0AAF1B3K0"/>
<keyword evidence="3" id="KW-1185">Reference proteome</keyword>
<reference evidence="2" key="2">
    <citation type="submission" date="2022-03" db="EMBL/GenBank/DDBJ databases">
        <title>Draft title - Genomic analysis of global carrot germplasm unveils the trajectory of domestication and the origin of high carotenoid orange carrot.</title>
        <authorList>
            <person name="Iorizzo M."/>
            <person name="Ellison S."/>
            <person name="Senalik D."/>
            <person name="Macko-Podgorni A."/>
            <person name="Grzebelus D."/>
            <person name="Bostan H."/>
            <person name="Rolling W."/>
            <person name="Curaba J."/>
            <person name="Simon P."/>
        </authorList>
    </citation>
    <scope>NUCLEOTIDE SEQUENCE</scope>
    <source>
        <tissue evidence="2">Leaf</tissue>
    </source>
</reference>
<name>A0AAF1B3K0_DAUCS</name>
<evidence type="ECO:0000313" key="3">
    <source>
        <dbReference type="Proteomes" id="UP000077755"/>
    </source>
</evidence>
<feature type="region of interest" description="Disordered" evidence="1">
    <location>
        <begin position="1"/>
        <end position="28"/>
    </location>
</feature>
<evidence type="ECO:0000256" key="1">
    <source>
        <dbReference type="SAM" id="MobiDB-lite"/>
    </source>
</evidence>
<evidence type="ECO:0000313" key="2">
    <source>
        <dbReference type="EMBL" id="WOH05329.1"/>
    </source>
</evidence>